<dbReference type="STRING" id="77586.A0A0D9WQ40"/>
<dbReference type="Pfam" id="PF16719">
    <property type="entry name" value="SAWADEE"/>
    <property type="match status" value="1"/>
</dbReference>
<keyword evidence="4" id="KW-1185">Reference proteome</keyword>
<dbReference type="AlphaFoldDB" id="A0A0D9WQ40"/>
<dbReference type="PANTHER" id="PTHR33827">
    <property type="entry name" value="PROTEIN SAWADEE HOMEODOMAIN HOMOLOG 2"/>
    <property type="match status" value="1"/>
</dbReference>
<accession>A0A0D9WQ40</accession>
<dbReference type="InterPro" id="IPR009057">
    <property type="entry name" value="Homeodomain-like_sf"/>
</dbReference>
<feature type="region of interest" description="Disordered" evidence="1">
    <location>
        <begin position="100"/>
        <end position="125"/>
    </location>
</feature>
<protein>
    <recommendedName>
        <fullName evidence="2">SAWADEE domain-containing protein</fullName>
    </recommendedName>
</protein>
<dbReference type="EnsemblPlants" id="LPERR06G12020.1">
    <property type="protein sequence ID" value="LPERR06G12020.1"/>
    <property type="gene ID" value="LPERR06G12020"/>
</dbReference>
<dbReference type="PANTHER" id="PTHR33827:SF7">
    <property type="entry name" value="PROTEIN SAWADEE HOMEODOMAIN HOMOLOG 2"/>
    <property type="match status" value="1"/>
</dbReference>
<name>A0A0D9WQ40_9ORYZ</name>
<organism evidence="3 4">
    <name type="scientific">Leersia perrieri</name>
    <dbReference type="NCBI Taxonomy" id="77586"/>
    <lineage>
        <taxon>Eukaryota</taxon>
        <taxon>Viridiplantae</taxon>
        <taxon>Streptophyta</taxon>
        <taxon>Embryophyta</taxon>
        <taxon>Tracheophyta</taxon>
        <taxon>Spermatophyta</taxon>
        <taxon>Magnoliopsida</taxon>
        <taxon>Liliopsida</taxon>
        <taxon>Poales</taxon>
        <taxon>Poaceae</taxon>
        <taxon>BOP clade</taxon>
        <taxon>Oryzoideae</taxon>
        <taxon>Oryzeae</taxon>
        <taxon>Oryzinae</taxon>
        <taxon>Leersia</taxon>
    </lineage>
</organism>
<dbReference type="Proteomes" id="UP000032180">
    <property type="component" value="Chromosome 6"/>
</dbReference>
<dbReference type="Gene3D" id="2.30.30.140">
    <property type="match status" value="1"/>
</dbReference>
<evidence type="ECO:0000313" key="4">
    <source>
        <dbReference type="Proteomes" id="UP000032180"/>
    </source>
</evidence>
<dbReference type="SUPFAM" id="SSF46689">
    <property type="entry name" value="Homeodomain-like"/>
    <property type="match status" value="1"/>
</dbReference>
<evidence type="ECO:0000259" key="2">
    <source>
        <dbReference type="Pfam" id="PF16719"/>
    </source>
</evidence>
<dbReference type="InterPro" id="IPR039276">
    <property type="entry name" value="SHH1/2"/>
</dbReference>
<reference evidence="3 4" key="1">
    <citation type="submission" date="2012-08" db="EMBL/GenBank/DDBJ databases">
        <title>Oryza genome evolution.</title>
        <authorList>
            <person name="Wing R.A."/>
        </authorList>
    </citation>
    <scope>NUCLEOTIDE SEQUENCE</scope>
</reference>
<dbReference type="GO" id="GO:0003682">
    <property type="term" value="F:chromatin binding"/>
    <property type="evidence" value="ECO:0007669"/>
    <property type="project" value="InterPro"/>
</dbReference>
<dbReference type="eggNOG" id="ENOG502QSY0">
    <property type="taxonomic scope" value="Eukaryota"/>
</dbReference>
<reference evidence="3" key="3">
    <citation type="submission" date="2015-04" db="UniProtKB">
        <authorList>
            <consortium name="EnsemblPlants"/>
        </authorList>
    </citation>
    <scope>IDENTIFICATION</scope>
</reference>
<evidence type="ECO:0000256" key="1">
    <source>
        <dbReference type="SAM" id="MobiDB-lite"/>
    </source>
</evidence>
<evidence type="ECO:0000313" key="3">
    <source>
        <dbReference type="EnsemblPlants" id="LPERR06G12020.1"/>
    </source>
</evidence>
<sequence>MEQAGMAKTTTTAGRPLFRFLRAEVAEMEARLQQQVNRAIPDRSVIQALAEKFTASTERAGTVGVKPVQVWYWFLNRNRMYRSRNSRMAMLPIGTSHEHKLDSTTRAISSSSTQSTDSSSGKNHLEGGQIEYEAKSARDGSGFDILGLEPWMMNGSMSINVCANVLFQDLLNERKDHALYFDAQVIDAQKRRHDARGCRCRFLVRYDDQSEVTVPKPVISAEAY</sequence>
<dbReference type="InterPro" id="IPR032001">
    <property type="entry name" value="SAWADEE_dom"/>
</dbReference>
<feature type="domain" description="SAWADEE" evidence="2">
    <location>
        <begin position="170"/>
        <end position="211"/>
    </location>
</feature>
<feature type="compositionally biased region" description="Low complexity" evidence="1">
    <location>
        <begin position="104"/>
        <end position="120"/>
    </location>
</feature>
<dbReference type="HOGENOM" id="CLU_053618_0_0_1"/>
<proteinExistence type="predicted"/>
<reference evidence="4" key="2">
    <citation type="submission" date="2013-12" db="EMBL/GenBank/DDBJ databases">
        <authorList>
            <person name="Yu Y."/>
            <person name="Lee S."/>
            <person name="de Baynast K."/>
            <person name="Wissotski M."/>
            <person name="Liu L."/>
            <person name="Talag J."/>
            <person name="Goicoechea J."/>
            <person name="Angelova A."/>
            <person name="Jetty R."/>
            <person name="Kudrna D."/>
            <person name="Golser W."/>
            <person name="Rivera L."/>
            <person name="Zhang J."/>
            <person name="Wing R."/>
        </authorList>
    </citation>
    <scope>NUCLEOTIDE SEQUENCE</scope>
</reference>
<dbReference type="Gramene" id="LPERR06G12020.1">
    <property type="protein sequence ID" value="LPERR06G12020.1"/>
    <property type="gene ID" value="LPERR06G12020"/>
</dbReference>